<dbReference type="GO" id="GO:0006265">
    <property type="term" value="P:DNA topological change"/>
    <property type="evidence" value="ECO:0007669"/>
    <property type="project" value="UniProtKB-UniRule"/>
</dbReference>
<dbReference type="GO" id="GO:0006310">
    <property type="term" value="P:DNA recombination"/>
    <property type="evidence" value="ECO:0007669"/>
    <property type="project" value="TreeGrafter"/>
</dbReference>
<keyword evidence="5" id="KW-0862">Zinc</keyword>
<dbReference type="SUPFAM" id="SSF57783">
    <property type="entry name" value="Zinc beta-ribbon"/>
    <property type="match status" value="1"/>
</dbReference>
<dbReference type="AlphaFoldDB" id="A0A166BXX9"/>
<accession>A0A166BXX9</accession>
<keyword evidence="15" id="KW-1185">Reference proteome</keyword>
<dbReference type="EC" id="5.6.2.1" evidence="10"/>
<name>A0A166BXX9_METOA</name>
<dbReference type="Gene3D" id="3.40.50.140">
    <property type="match status" value="1"/>
</dbReference>
<dbReference type="SUPFAM" id="SSF56712">
    <property type="entry name" value="Prokaryotic type I DNA topoisomerase"/>
    <property type="match status" value="1"/>
</dbReference>
<dbReference type="Gene3D" id="2.70.20.10">
    <property type="entry name" value="Topoisomerase I, domain 3"/>
    <property type="match status" value="1"/>
</dbReference>
<keyword evidence="3" id="KW-0479">Metal-binding</keyword>
<evidence type="ECO:0000256" key="7">
    <source>
        <dbReference type="ARBA" id="ARBA00023029"/>
    </source>
</evidence>
<dbReference type="InterPro" id="IPR013825">
    <property type="entry name" value="Topo_IA_cen_sub2"/>
</dbReference>
<keyword evidence="8 10" id="KW-0238">DNA-binding</keyword>
<evidence type="ECO:0000256" key="3">
    <source>
        <dbReference type="ARBA" id="ARBA00022723"/>
    </source>
</evidence>
<evidence type="ECO:0000313" key="14">
    <source>
        <dbReference type="EMBL" id="KZX13931.1"/>
    </source>
</evidence>
<feature type="domain" description="Topo IA-type catalytic" evidence="13">
    <location>
        <begin position="156"/>
        <end position="565"/>
    </location>
</feature>
<feature type="site" description="Interaction with DNA" evidence="10">
    <location>
        <position position="53"/>
    </location>
</feature>
<dbReference type="CDD" id="cd00186">
    <property type="entry name" value="TOP1Ac"/>
    <property type="match status" value="1"/>
</dbReference>
<gene>
    <name evidence="10 14" type="primary">topA</name>
    <name evidence="14" type="ORF">MBORA_02600</name>
</gene>
<dbReference type="SMART" id="SM00436">
    <property type="entry name" value="TOP1Bc"/>
    <property type="match status" value="1"/>
</dbReference>
<protein>
    <recommendedName>
        <fullName evidence="10">DNA topoisomerase 1</fullName>
        <ecNumber evidence="10">5.6.2.1</ecNumber>
    </recommendedName>
    <alternativeName>
        <fullName evidence="10">DNA topoisomerase I</fullName>
    </alternativeName>
</protein>
<keyword evidence="6" id="KW-0460">Magnesium</keyword>
<evidence type="ECO:0000256" key="6">
    <source>
        <dbReference type="ARBA" id="ARBA00022842"/>
    </source>
</evidence>
<keyword evidence="4" id="KW-0863">Zinc-finger</keyword>
<dbReference type="PANTHER" id="PTHR11390:SF26">
    <property type="entry name" value="DNA TOPOISOMERASE 1"/>
    <property type="match status" value="1"/>
</dbReference>
<dbReference type="InterPro" id="IPR028612">
    <property type="entry name" value="Topoisom_1_IA"/>
</dbReference>
<dbReference type="Pfam" id="PF01131">
    <property type="entry name" value="Topoisom_bac"/>
    <property type="match status" value="1"/>
</dbReference>
<dbReference type="InterPro" id="IPR013498">
    <property type="entry name" value="Topo_IA_Znf"/>
</dbReference>
<reference evidence="15" key="1">
    <citation type="journal article" date="2016" name="Genome Announc.">
        <title>Draft Genome Sequences of Methanobrevibacter curvatus DSM11111, Methanobrevibacter cuticularis DSM11139, Methanobrevibacter filiformis DSM11501, and Methanobrevibacter oralis DSM7256.</title>
        <authorList>
            <person name="Poehlein A."/>
            <person name="Seedorf H."/>
        </authorList>
    </citation>
    <scope>NUCLEOTIDE SEQUENCE [LARGE SCALE GENOMIC DNA]</scope>
    <source>
        <strain evidence="15">DSM 7256 / JCM 30027 / ZR</strain>
    </source>
</reference>
<dbReference type="GO" id="GO:0008270">
    <property type="term" value="F:zinc ion binding"/>
    <property type="evidence" value="ECO:0007669"/>
    <property type="project" value="UniProtKB-KW"/>
</dbReference>
<dbReference type="PROSITE" id="PS00396">
    <property type="entry name" value="TOPO_IA_1"/>
    <property type="match status" value="1"/>
</dbReference>
<dbReference type="GO" id="GO:0005694">
    <property type="term" value="C:chromosome"/>
    <property type="evidence" value="ECO:0007669"/>
    <property type="project" value="InterPro"/>
</dbReference>
<dbReference type="GO" id="GO:0006281">
    <property type="term" value="P:DNA repair"/>
    <property type="evidence" value="ECO:0007669"/>
    <property type="project" value="TreeGrafter"/>
</dbReference>
<dbReference type="Pfam" id="PF01751">
    <property type="entry name" value="Toprim"/>
    <property type="match status" value="1"/>
</dbReference>
<dbReference type="Gene3D" id="3.30.65.10">
    <property type="entry name" value="Bacterial Topoisomerase I, domain 1"/>
    <property type="match status" value="2"/>
</dbReference>
<comment type="caution">
    <text evidence="14">The sequence shown here is derived from an EMBL/GenBank/DDBJ whole genome shotgun (WGS) entry which is preliminary data.</text>
</comment>
<dbReference type="PATRIC" id="fig|66851.6.peg.309"/>
<evidence type="ECO:0000256" key="5">
    <source>
        <dbReference type="ARBA" id="ARBA00022833"/>
    </source>
</evidence>
<evidence type="ECO:0000259" key="12">
    <source>
        <dbReference type="PROSITE" id="PS50880"/>
    </source>
</evidence>
<feature type="domain" description="Toprim" evidence="12">
    <location>
        <begin position="2"/>
        <end position="145"/>
    </location>
</feature>
<organism evidence="14 15">
    <name type="scientific">Methanobrevibacter oralis</name>
    <dbReference type="NCBI Taxonomy" id="66851"/>
    <lineage>
        <taxon>Archaea</taxon>
        <taxon>Methanobacteriati</taxon>
        <taxon>Methanobacteriota</taxon>
        <taxon>Methanomada group</taxon>
        <taxon>Methanobacteria</taxon>
        <taxon>Methanobacteriales</taxon>
        <taxon>Methanobacteriaceae</taxon>
        <taxon>Methanobrevibacter</taxon>
    </lineage>
</organism>
<dbReference type="SMART" id="SM00493">
    <property type="entry name" value="TOPRIM"/>
    <property type="match status" value="1"/>
</dbReference>
<evidence type="ECO:0000313" key="15">
    <source>
        <dbReference type="Proteomes" id="UP000077428"/>
    </source>
</evidence>
<comment type="similarity">
    <text evidence="2 10">Belongs to the type IA topoisomerase family.</text>
</comment>
<dbReference type="NCBIfam" id="TIGR01057">
    <property type="entry name" value="topA_arch"/>
    <property type="match status" value="1"/>
</dbReference>
<dbReference type="InterPro" id="IPR003601">
    <property type="entry name" value="Topo_IA_2"/>
</dbReference>
<dbReference type="InterPro" id="IPR023405">
    <property type="entry name" value="Topo_IA_core_domain"/>
</dbReference>
<dbReference type="GO" id="GO:0003917">
    <property type="term" value="F:DNA topoisomerase type I (single strand cut, ATP-independent) activity"/>
    <property type="evidence" value="ECO:0007669"/>
    <property type="project" value="UniProtKB-UniRule"/>
</dbReference>
<dbReference type="PANTHER" id="PTHR11390">
    <property type="entry name" value="PROKARYOTIC DNA TOPOISOMERASE"/>
    <property type="match status" value="1"/>
</dbReference>
<feature type="region of interest" description="Interaction with DNA" evidence="10">
    <location>
        <begin position="196"/>
        <end position="201"/>
    </location>
</feature>
<evidence type="ECO:0000256" key="4">
    <source>
        <dbReference type="ARBA" id="ARBA00022771"/>
    </source>
</evidence>
<dbReference type="PROSITE" id="PS50880">
    <property type="entry name" value="TOPRIM"/>
    <property type="match status" value="1"/>
</dbReference>
<dbReference type="InterPro" id="IPR003602">
    <property type="entry name" value="Topo_IA_DNA-bd_dom"/>
</dbReference>
<dbReference type="Proteomes" id="UP000077428">
    <property type="component" value="Unassembled WGS sequence"/>
</dbReference>
<dbReference type="InterPro" id="IPR013826">
    <property type="entry name" value="Topo_IA_cen_sub3"/>
</dbReference>
<keyword evidence="7 10" id="KW-0799">Topoisomerase</keyword>
<evidence type="ECO:0000256" key="11">
    <source>
        <dbReference type="SAM" id="MobiDB-lite"/>
    </source>
</evidence>
<dbReference type="InterPro" id="IPR005739">
    <property type="entry name" value="TopoI_arch"/>
</dbReference>
<sequence length="715" mass="81256">MDEVIICEKPKSAEKIAQALSPKAKKYKYNKKVAYWKLKKDDKNITVLSAVGHLFSLVPDKPREKVFFDLHWAPLYDIDKTKGYTKDYVKAIKKFGKGADSYIHACDYDIEGTLIGYNALKYACGDDTIDKSSRMKFSTLTKKDILEAYENKIEIDMHQVDSGIARHILDFYFGVNISKALMKSVSTAENRFLKLSAGRVQTPTLSILVDREKEIKKFVPEPYWIIKALLEGNIEVEHVEGKIFERKRAEEIFEKCKGKNAIVDKIKLSNSVTKPPVPFNLGGLQSEAYAVFGFSPKRTQVIAQSLYTAGYTSYPRTSSQKLPESLDFKSIFSQLSNDSNFKKHISQLPSKLKPNEGKKQDAAHPAIHPTGILPQNLSKDEEKIYELIVYRFISVFFEAAKFETMSTTVDIEGEKFNFRRRRVTHNGWLDHYPFKKIDDEEFPNINEGDLIAVEDIISEEKETKPPARYNEASLIKELEKRELGTKATRADIIAKLYDRKYISGSKIEVNQLGENMIDTLSEYCNDITSEELTRGFENKLEGIDQDKDTKENVISEGKVEVKVILGDIEKNSKEIGSKLYEAYQESNIVGKCKCGGNLIKKYSRKNKSYFVGCSNYPDCNVTYSIPKGVNFLKKNCEKCGLPIISFGKPRQRACLDPNCGKENTKPHFPEIVGKCPECGEDLVKRSGRYGDFIGCKGFPKCRFTCSLEELESKLK</sequence>
<proteinExistence type="inferred from homology"/>
<dbReference type="InterPro" id="IPR006171">
    <property type="entry name" value="TOPRIM_dom"/>
</dbReference>
<dbReference type="STRING" id="66851.MBORA_02600"/>
<dbReference type="GO" id="GO:0003677">
    <property type="term" value="F:DNA binding"/>
    <property type="evidence" value="ECO:0007669"/>
    <property type="project" value="UniProtKB-KW"/>
</dbReference>
<dbReference type="PROSITE" id="PS52039">
    <property type="entry name" value="TOPO_IA_2"/>
    <property type="match status" value="1"/>
</dbReference>
<dbReference type="InterPro" id="IPR000380">
    <property type="entry name" value="Topo_IA"/>
</dbReference>
<comment type="function">
    <text evidence="10">Releases the supercoiling and torsional tension of DNA, which is introduced during the DNA replication and transcription, by transiently cleaving and rejoining one strand of the DNA duplex. Introduces a single-strand break via transesterification at a target site in duplex DNA. The scissile phosphodiester is attacked by the catalytic tyrosine of the enzyme, resulting in the formation of a DNA-(5'-phosphotyrosyl)-enzyme intermediate and the expulsion of a 3'-OH DNA strand. The free DNA strand then undergoes passage around the unbroken strand, thus removing DNA supercoils. Finally, in the religation step, the DNA 3'-OH attacks the covalent intermediate to expel the active-site tyrosine and restore the DNA phosphodiester backbone.</text>
</comment>
<dbReference type="OrthoDB" id="30963at2157"/>
<dbReference type="SMART" id="SM00437">
    <property type="entry name" value="TOP1Ac"/>
    <property type="match status" value="1"/>
</dbReference>
<keyword evidence="9 10" id="KW-0413">Isomerase</keyword>
<dbReference type="PRINTS" id="PR00417">
    <property type="entry name" value="PRTPISMRASEI"/>
</dbReference>
<evidence type="ECO:0000256" key="1">
    <source>
        <dbReference type="ARBA" id="ARBA00000213"/>
    </source>
</evidence>
<dbReference type="HAMAP" id="MF_00952">
    <property type="entry name" value="Topoisom_1_prok"/>
    <property type="match status" value="1"/>
</dbReference>
<comment type="subunit">
    <text evidence="10">Monomer.</text>
</comment>
<feature type="site" description="Interaction with DNA" evidence="10">
    <location>
        <position position="166"/>
    </location>
</feature>
<dbReference type="EMBL" id="LWMU01000042">
    <property type="protein sequence ID" value="KZX13931.1"/>
    <property type="molecule type" value="Genomic_DNA"/>
</dbReference>
<evidence type="ECO:0000256" key="2">
    <source>
        <dbReference type="ARBA" id="ARBA00009446"/>
    </source>
</evidence>
<feature type="site" description="Interaction with DNA" evidence="10">
    <location>
        <position position="499"/>
    </location>
</feature>
<evidence type="ECO:0000256" key="8">
    <source>
        <dbReference type="ARBA" id="ARBA00023125"/>
    </source>
</evidence>
<feature type="compositionally biased region" description="Basic and acidic residues" evidence="11">
    <location>
        <begin position="353"/>
        <end position="362"/>
    </location>
</feature>
<feature type="site" description="Interaction with DNA" evidence="10">
    <location>
        <position position="316"/>
    </location>
</feature>
<comment type="caution">
    <text evidence="10">Lacks conserved residue(s) required for the propagation of feature annotation.</text>
</comment>
<evidence type="ECO:0000256" key="10">
    <source>
        <dbReference type="HAMAP-Rule" id="MF_00952"/>
    </source>
</evidence>
<dbReference type="Gene3D" id="1.10.460.10">
    <property type="entry name" value="Topoisomerase I, domain 2"/>
    <property type="match status" value="1"/>
</dbReference>
<dbReference type="InterPro" id="IPR013824">
    <property type="entry name" value="Topo_IA_cen_sub1"/>
</dbReference>
<feature type="region of interest" description="Disordered" evidence="11">
    <location>
        <begin position="351"/>
        <end position="370"/>
    </location>
</feature>
<evidence type="ECO:0000259" key="13">
    <source>
        <dbReference type="PROSITE" id="PS52039"/>
    </source>
</evidence>
<dbReference type="RefSeq" id="WP_063720121.1">
    <property type="nucleotide sequence ID" value="NZ_LT985117.1"/>
</dbReference>
<dbReference type="Pfam" id="PF01396">
    <property type="entry name" value="Zn_ribbon_Top1"/>
    <property type="match status" value="2"/>
</dbReference>
<dbReference type="Gene3D" id="1.10.290.10">
    <property type="entry name" value="Topoisomerase I, domain 4"/>
    <property type="match status" value="1"/>
</dbReference>
<dbReference type="InterPro" id="IPR013497">
    <property type="entry name" value="Topo_IA_cen"/>
</dbReference>
<comment type="catalytic activity">
    <reaction evidence="1 10">
        <text>ATP-independent breakage of single-stranded DNA, followed by passage and rejoining.</text>
        <dbReference type="EC" id="5.6.2.1"/>
    </reaction>
</comment>
<dbReference type="InterPro" id="IPR023406">
    <property type="entry name" value="Topo_IA_AS"/>
</dbReference>
<feature type="active site" description="O-(5'-phospho-DNA)-tyrosine intermediate" evidence="10">
    <location>
        <position position="314"/>
    </location>
</feature>
<feature type="site" description="Interaction with DNA" evidence="10">
    <location>
        <position position="170"/>
    </location>
</feature>
<evidence type="ECO:0000256" key="9">
    <source>
        <dbReference type="ARBA" id="ARBA00023235"/>
    </source>
</evidence>